<dbReference type="EMBL" id="KZ613914">
    <property type="protein sequence ID" value="PMD50079.1"/>
    <property type="molecule type" value="Genomic_DNA"/>
</dbReference>
<sequence>MGFSNRTRVKSTVDSIHRSSRTASLERQELVRCIEERARSFPAYDSPGLIKPLVQRYGVSNQYRDHYCWFSDGPYPDGNIESTFFVYIQTNCTGGGTNFPRLKAPEEESGAIH</sequence>
<name>A0A2J6SH51_9HELO</name>
<organism evidence="2 3">
    <name type="scientific">Hyaloscypha bicolor E</name>
    <dbReference type="NCBI Taxonomy" id="1095630"/>
    <lineage>
        <taxon>Eukaryota</taxon>
        <taxon>Fungi</taxon>
        <taxon>Dikarya</taxon>
        <taxon>Ascomycota</taxon>
        <taxon>Pezizomycotina</taxon>
        <taxon>Leotiomycetes</taxon>
        <taxon>Helotiales</taxon>
        <taxon>Hyaloscyphaceae</taxon>
        <taxon>Hyaloscypha</taxon>
        <taxon>Hyaloscypha bicolor</taxon>
    </lineage>
</organism>
<keyword evidence="3" id="KW-1185">Reference proteome</keyword>
<dbReference type="Proteomes" id="UP000235371">
    <property type="component" value="Unassembled WGS sequence"/>
</dbReference>
<dbReference type="RefSeq" id="XP_024726983.1">
    <property type="nucleotide sequence ID" value="XM_024884231.1"/>
</dbReference>
<dbReference type="GeneID" id="36592308"/>
<protein>
    <submittedName>
        <fullName evidence="2">Uncharacterized protein</fullName>
    </submittedName>
</protein>
<dbReference type="AlphaFoldDB" id="A0A2J6SH51"/>
<feature type="compositionally biased region" description="Polar residues" evidence="1">
    <location>
        <begin position="1"/>
        <end position="14"/>
    </location>
</feature>
<evidence type="ECO:0000313" key="2">
    <source>
        <dbReference type="EMBL" id="PMD50079.1"/>
    </source>
</evidence>
<reference evidence="2 3" key="1">
    <citation type="submission" date="2016-04" db="EMBL/GenBank/DDBJ databases">
        <title>A degradative enzymes factory behind the ericoid mycorrhizal symbiosis.</title>
        <authorList>
            <consortium name="DOE Joint Genome Institute"/>
            <person name="Martino E."/>
            <person name="Morin E."/>
            <person name="Grelet G."/>
            <person name="Kuo A."/>
            <person name="Kohler A."/>
            <person name="Daghino S."/>
            <person name="Barry K."/>
            <person name="Choi C."/>
            <person name="Cichocki N."/>
            <person name="Clum A."/>
            <person name="Copeland A."/>
            <person name="Hainaut M."/>
            <person name="Haridas S."/>
            <person name="Labutti K."/>
            <person name="Lindquist E."/>
            <person name="Lipzen A."/>
            <person name="Khouja H.-R."/>
            <person name="Murat C."/>
            <person name="Ohm R."/>
            <person name="Olson A."/>
            <person name="Spatafora J."/>
            <person name="Veneault-Fourrey C."/>
            <person name="Henrissat B."/>
            <person name="Grigoriev I."/>
            <person name="Martin F."/>
            <person name="Perotto S."/>
        </authorList>
    </citation>
    <scope>NUCLEOTIDE SEQUENCE [LARGE SCALE GENOMIC DNA]</scope>
    <source>
        <strain evidence="2 3">E</strain>
    </source>
</reference>
<evidence type="ECO:0000313" key="3">
    <source>
        <dbReference type="Proteomes" id="UP000235371"/>
    </source>
</evidence>
<gene>
    <name evidence="2" type="ORF">K444DRAFT_638283</name>
</gene>
<dbReference type="InParanoid" id="A0A2J6SH51"/>
<dbReference type="STRING" id="1095630.A0A2J6SH51"/>
<accession>A0A2J6SH51</accession>
<feature type="region of interest" description="Disordered" evidence="1">
    <location>
        <begin position="1"/>
        <end position="20"/>
    </location>
</feature>
<dbReference type="Gene3D" id="2.60.120.620">
    <property type="entry name" value="q2cbj1_9rhob like domain"/>
    <property type="match status" value="1"/>
</dbReference>
<dbReference type="OrthoDB" id="420380at2759"/>
<proteinExistence type="predicted"/>
<evidence type="ECO:0000256" key="1">
    <source>
        <dbReference type="SAM" id="MobiDB-lite"/>
    </source>
</evidence>